<proteinExistence type="predicted"/>
<organism evidence="2 3">
    <name type="scientific">gamma proteobacterium HTCC2207</name>
    <dbReference type="NCBI Taxonomy" id="314287"/>
    <lineage>
        <taxon>Bacteria</taxon>
        <taxon>Pseudomonadati</taxon>
        <taxon>Pseudomonadota</taxon>
        <taxon>Gammaproteobacteria</taxon>
        <taxon>Cellvibrionales</taxon>
        <taxon>Porticoccaceae</taxon>
        <taxon>SAR92 clade</taxon>
    </lineage>
</organism>
<dbReference type="AlphaFoldDB" id="Q1YSV1"/>
<feature type="signal peptide" evidence="1">
    <location>
        <begin position="1"/>
        <end position="28"/>
    </location>
</feature>
<evidence type="ECO:0000313" key="3">
    <source>
        <dbReference type="Proteomes" id="UP000005555"/>
    </source>
</evidence>
<accession>Q1YSV1</accession>
<evidence type="ECO:0000313" key="2">
    <source>
        <dbReference type="EMBL" id="EAS47105.1"/>
    </source>
</evidence>
<evidence type="ECO:0000256" key="1">
    <source>
        <dbReference type="SAM" id="SignalP"/>
    </source>
</evidence>
<dbReference type="EMBL" id="AAPI01000003">
    <property type="protein sequence ID" value="EAS47105.1"/>
    <property type="molecule type" value="Genomic_DNA"/>
</dbReference>
<keyword evidence="1" id="KW-0732">Signal</keyword>
<dbReference type="Proteomes" id="UP000005555">
    <property type="component" value="Unassembled WGS sequence"/>
</dbReference>
<dbReference type="HOGENOM" id="CLU_1022156_0_0_6"/>
<feature type="chain" id="PRO_5004197768" evidence="1">
    <location>
        <begin position="29"/>
        <end position="272"/>
    </location>
</feature>
<name>Q1YSV1_9GAMM</name>
<protein>
    <submittedName>
        <fullName evidence="2">Uncharacterized protein</fullName>
    </submittedName>
</protein>
<reference evidence="2 3" key="1">
    <citation type="submission" date="2006-03" db="EMBL/GenBank/DDBJ databases">
        <authorList>
            <person name="Giovannoni S.J."/>
            <person name="Cho J.-C."/>
            <person name="Ferriera S."/>
            <person name="Johnson J."/>
            <person name="Kravitz S."/>
            <person name="Halpern A."/>
            <person name="Remington K."/>
            <person name="Beeson K."/>
            <person name="Tran B."/>
            <person name="Rogers Y.-H."/>
            <person name="Friedman R."/>
            <person name="Venter J.C."/>
        </authorList>
    </citation>
    <scope>NUCLEOTIDE SEQUENCE [LARGE SCALE GENOMIC DNA]</scope>
    <source>
        <strain evidence="2 3">HTCC2207</strain>
    </source>
</reference>
<gene>
    <name evidence="2" type="ORF">GB2207_10828</name>
</gene>
<comment type="caution">
    <text evidence="2">The sequence shown here is derived from an EMBL/GenBank/DDBJ whole genome shotgun (WGS) entry which is preliminary data.</text>
</comment>
<sequence>MTSKEDIMKITVLATLFLGLLALNPAHAGTVDLLSIWSADKGKKTSGGVDEKLGNTPFGDGVIDQFFPDSCTTCAVTTGSIADITSGDFWSTGTAHDQPADMANMLAFEGVVIPGLTGNKDPASFSGQKLLTTADFTMVEQERITKAGAAMLLLKPVDESKLINSLTQVIANSTDAPVSEGAGLLSTVVPIEELRKPLYQSLNKLDEQLKNNENGSLREIVHDLMGLSGLYGMTELRGLVLAFIADYGSLDAEKNLMRVKQIRQHIEDFLST</sequence>
<keyword evidence="3" id="KW-1185">Reference proteome</keyword>